<sequence>MSREALKARRRTQARTRALRWSLVLLVVVVGAGVAWLAQTPDSPVGRRPTPPRATLTGAATVIDGDTLDIAGTRVRLYGIDAPESAQTCRRAGRTYACGQEAVTALRGLLGGQAVTCQRRDTDRYGRTVAVCRVGGTDVNAWMVSRGHALAYREYGTDYVPQENEARKAKRGMHAGTYVNPADYRSGDTTPATAAAPARRTPYASCAQARAAGRTPVLRGEGGYNVKLDGDGDGKMCE</sequence>
<dbReference type="SMART" id="SM00318">
    <property type="entry name" value="SNc"/>
    <property type="match status" value="1"/>
</dbReference>
<dbReference type="InterPro" id="IPR035437">
    <property type="entry name" value="SNase_OB-fold_sf"/>
</dbReference>
<accession>A0ABV7ZAL4</accession>
<feature type="transmembrane region" description="Helical" evidence="2">
    <location>
        <begin position="21"/>
        <end position="38"/>
    </location>
</feature>
<keyword evidence="5" id="KW-1185">Reference proteome</keyword>
<evidence type="ECO:0000313" key="4">
    <source>
        <dbReference type="EMBL" id="MFC3833760.1"/>
    </source>
</evidence>
<comment type="caution">
    <text evidence="4">The sequence shown here is derived from an EMBL/GenBank/DDBJ whole genome shotgun (WGS) entry which is preliminary data.</text>
</comment>
<dbReference type="EMBL" id="JBHRZG010000013">
    <property type="protein sequence ID" value="MFC3833760.1"/>
    <property type="molecule type" value="Genomic_DNA"/>
</dbReference>
<proteinExistence type="predicted"/>
<feature type="domain" description="TNase-like" evidence="3">
    <location>
        <begin position="62"/>
        <end position="176"/>
    </location>
</feature>
<name>A0ABV7ZAL4_9DEIO</name>
<dbReference type="Proteomes" id="UP001595803">
    <property type="component" value="Unassembled WGS sequence"/>
</dbReference>
<dbReference type="Pfam" id="PF00565">
    <property type="entry name" value="SNase"/>
    <property type="match status" value="1"/>
</dbReference>
<dbReference type="InterPro" id="IPR016071">
    <property type="entry name" value="Staphylococal_nuclease_OB-fold"/>
</dbReference>
<keyword evidence="2" id="KW-1133">Transmembrane helix</keyword>
<dbReference type="RefSeq" id="WP_322473554.1">
    <property type="nucleotide sequence ID" value="NZ_JBHRZG010000013.1"/>
</dbReference>
<dbReference type="SUPFAM" id="SSF50199">
    <property type="entry name" value="Staphylococcal nuclease"/>
    <property type="match status" value="1"/>
</dbReference>
<dbReference type="Pfam" id="PF05901">
    <property type="entry name" value="Excalibur"/>
    <property type="match status" value="1"/>
</dbReference>
<dbReference type="PANTHER" id="PTHR12302">
    <property type="entry name" value="EBNA2 BINDING PROTEIN P100"/>
    <property type="match status" value="1"/>
</dbReference>
<dbReference type="SMART" id="SM00894">
    <property type="entry name" value="Excalibur"/>
    <property type="match status" value="1"/>
</dbReference>
<dbReference type="Gene3D" id="2.40.50.90">
    <property type="match status" value="1"/>
</dbReference>
<evidence type="ECO:0000256" key="2">
    <source>
        <dbReference type="SAM" id="Phobius"/>
    </source>
</evidence>
<feature type="compositionally biased region" description="Basic and acidic residues" evidence="1">
    <location>
        <begin position="228"/>
        <end position="238"/>
    </location>
</feature>
<gene>
    <name evidence="4" type="ORF">ACFOSB_12910</name>
</gene>
<organism evidence="4 5">
    <name type="scientific">Deinococcus rufus</name>
    <dbReference type="NCBI Taxonomy" id="2136097"/>
    <lineage>
        <taxon>Bacteria</taxon>
        <taxon>Thermotogati</taxon>
        <taxon>Deinococcota</taxon>
        <taxon>Deinococci</taxon>
        <taxon>Deinococcales</taxon>
        <taxon>Deinococcaceae</taxon>
        <taxon>Deinococcus</taxon>
    </lineage>
</organism>
<evidence type="ECO:0000256" key="1">
    <source>
        <dbReference type="SAM" id="MobiDB-lite"/>
    </source>
</evidence>
<evidence type="ECO:0000313" key="5">
    <source>
        <dbReference type="Proteomes" id="UP001595803"/>
    </source>
</evidence>
<feature type="compositionally biased region" description="Low complexity" evidence="1">
    <location>
        <begin position="189"/>
        <end position="199"/>
    </location>
</feature>
<dbReference type="PROSITE" id="PS50830">
    <property type="entry name" value="TNASE_3"/>
    <property type="match status" value="1"/>
</dbReference>
<dbReference type="PANTHER" id="PTHR12302:SF26">
    <property type="entry name" value="BLR1266 PROTEIN"/>
    <property type="match status" value="1"/>
</dbReference>
<protein>
    <submittedName>
        <fullName evidence="4">Thermonuclease family protein</fullName>
    </submittedName>
</protein>
<feature type="region of interest" description="Disordered" evidence="1">
    <location>
        <begin position="218"/>
        <end position="238"/>
    </location>
</feature>
<reference evidence="5" key="1">
    <citation type="journal article" date="2019" name="Int. J. Syst. Evol. Microbiol.">
        <title>The Global Catalogue of Microorganisms (GCM) 10K type strain sequencing project: providing services to taxonomists for standard genome sequencing and annotation.</title>
        <authorList>
            <consortium name="The Broad Institute Genomics Platform"/>
            <consortium name="The Broad Institute Genome Sequencing Center for Infectious Disease"/>
            <person name="Wu L."/>
            <person name="Ma J."/>
        </authorList>
    </citation>
    <scope>NUCLEOTIDE SEQUENCE [LARGE SCALE GENOMIC DNA]</scope>
    <source>
        <strain evidence="5">CCTCC AB 2017081</strain>
    </source>
</reference>
<evidence type="ECO:0000259" key="3">
    <source>
        <dbReference type="PROSITE" id="PS50830"/>
    </source>
</evidence>
<dbReference type="InterPro" id="IPR008613">
    <property type="entry name" value="Excalibur_Ca-bd_domain"/>
</dbReference>
<feature type="region of interest" description="Disordered" evidence="1">
    <location>
        <begin position="180"/>
        <end position="199"/>
    </location>
</feature>
<keyword evidence="2" id="KW-0812">Transmembrane</keyword>
<keyword evidence="2" id="KW-0472">Membrane</keyword>